<evidence type="ECO:0000256" key="1">
    <source>
        <dbReference type="ARBA" id="ARBA00010254"/>
    </source>
</evidence>
<keyword evidence="2 6" id="KW-0699">rRNA-binding</keyword>
<dbReference type="InterPro" id="IPR019984">
    <property type="entry name" value="Ribosomal_uS17_bact/chlr"/>
</dbReference>
<dbReference type="PANTHER" id="PTHR10744">
    <property type="entry name" value="40S RIBOSOMAL PROTEIN S11 FAMILY MEMBER"/>
    <property type="match status" value="1"/>
</dbReference>
<sequence length="85" mass="9861">MSEDKSNRVVSGRVVSNAMDRTISVLVERRVKHPLYGKFLRRSMKLHAHDADNACNPGDWVRVEQCRPLSKTKCWRLVEIVEKAR</sequence>
<dbReference type="InterPro" id="IPR000266">
    <property type="entry name" value="Ribosomal_uS17"/>
</dbReference>
<dbReference type="Gene3D" id="2.40.50.140">
    <property type="entry name" value="Nucleic acid-binding proteins"/>
    <property type="match status" value="1"/>
</dbReference>
<evidence type="ECO:0000313" key="8">
    <source>
        <dbReference type="EMBL" id="MBK1632889.1"/>
    </source>
</evidence>
<gene>
    <name evidence="6 8" type="primary">rpsQ</name>
    <name evidence="8" type="ORF">CKO31_19480</name>
</gene>
<proteinExistence type="inferred from homology"/>
<dbReference type="GO" id="GO:0005840">
    <property type="term" value="C:ribosome"/>
    <property type="evidence" value="ECO:0007669"/>
    <property type="project" value="UniProtKB-KW"/>
</dbReference>
<evidence type="ECO:0000256" key="7">
    <source>
        <dbReference type="RuleBase" id="RU003872"/>
    </source>
</evidence>
<dbReference type="HAMAP" id="MF_01345_B">
    <property type="entry name" value="Ribosomal_uS17_B"/>
    <property type="match status" value="1"/>
</dbReference>
<evidence type="ECO:0000256" key="4">
    <source>
        <dbReference type="ARBA" id="ARBA00022980"/>
    </source>
</evidence>
<keyword evidence="3 6" id="KW-0694">RNA-binding</keyword>
<dbReference type="PRINTS" id="PR00973">
    <property type="entry name" value="RIBOSOMALS17"/>
</dbReference>
<dbReference type="CDD" id="cd00364">
    <property type="entry name" value="Ribosomal_uS17"/>
    <property type="match status" value="1"/>
</dbReference>
<dbReference type="NCBIfam" id="NF004123">
    <property type="entry name" value="PRK05610.1"/>
    <property type="match status" value="1"/>
</dbReference>
<dbReference type="SUPFAM" id="SSF50249">
    <property type="entry name" value="Nucleic acid-binding proteins"/>
    <property type="match status" value="1"/>
</dbReference>
<protein>
    <recommendedName>
        <fullName evidence="6">Small ribosomal subunit protein uS17</fullName>
    </recommendedName>
</protein>
<keyword evidence="5 6" id="KW-0687">Ribonucleoprotein</keyword>
<dbReference type="InterPro" id="IPR019979">
    <property type="entry name" value="Ribosomal_uS17_CS"/>
</dbReference>
<evidence type="ECO:0000256" key="5">
    <source>
        <dbReference type="ARBA" id="ARBA00023274"/>
    </source>
</evidence>
<dbReference type="PANTHER" id="PTHR10744:SF1">
    <property type="entry name" value="SMALL RIBOSOMAL SUBUNIT PROTEIN US17M"/>
    <property type="match status" value="1"/>
</dbReference>
<keyword evidence="4 6" id="KW-0689">Ribosomal protein</keyword>
<reference evidence="8 9" key="1">
    <citation type="journal article" date="2020" name="Microorganisms">
        <title>Osmotic Adaptation and Compatible Solute Biosynthesis of Phototrophic Bacteria as Revealed from Genome Analyses.</title>
        <authorList>
            <person name="Imhoff J.F."/>
            <person name="Rahn T."/>
            <person name="Kunzel S."/>
            <person name="Keller A."/>
            <person name="Neulinger S.C."/>
        </authorList>
    </citation>
    <scope>NUCLEOTIDE SEQUENCE [LARGE SCALE GENOMIC DNA]</scope>
    <source>
        <strain evidence="8 9">DSM 6210</strain>
    </source>
</reference>
<dbReference type="Proteomes" id="UP000748752">
    <property type="component" value="Unassembled WGS sequence"/>
</dbReference>
<keyword evidence="9" id="KW-1185">Reference proteome</keyword>
<dbReference type="Pfam" id="PF00366">
    <property type="entry name" value="Ribosomal_S17"/>
    <property type="match status" value="1"/>
</dbReference>
<name>A0ABS1CN27_9GAMM</name>
<organism evidence="8 9">
    <name type="scientific">Thiohalocapsa halophila</name>
    <dbReference type="NCBI Taxonomy" id="69359"/>
    <lineage>
        <taxon>Bacteria</taxon>
        <taxon>Pseudomonadati</taxon>
        <taxon>Pseudomonadota</taxon>
        <taxon>Gammaproteobacteria</taxon>
        <taxon>Chromatiales</taxon>
        <taxon>Chromatiaceae</taxon>
        <taxon>Thiohalocapsa</taxon>
    </lineage>
</organism>
<evidence type="ECO:0000256" key="3">
    <source>
        <dbReference type="ARBA" id="ARBA00022884"/>
    </source>
</evidence>
<dbReference type="NCBIfam" id="TIGR03635">
    <property type="entry name" value="uS17_bact"/>
    <property type="match status" value="1"/>
</dbReference>
<evidence type="ECO:0000256" key="6">
    <source>
        <dbReference type="HAMAP-Rule" id="MF_01345"/>
    </source>
</evidence>
<evidence type="ECO:0000313" key="9">
    <source>
        <dbReference type="Proteomes" id="UP000748752"/>
    </source>
</evidence>
<dbReference type="InterPro" id="IPR012340">
    <property type="entry name" value="NA-bd_OB-fold"/>
</dbReference>
<comment type="similarity">
    <text evidence="1 6 7">Belongs to the universal ribosomal protein uS17 family.</text>
</comment>
<comment type="function">
    <text evidence="6">One of the primary rRNA binding proteins, it binds specifically to the 5'-end of 16S ribosomal RNA.</text>
</comment>
<evidence type="ECO:0000256" key="2">
    <source>
        <dbReference type="ARBA" id="ARBA00022730"/>
    </source>
</evidence>
<comment type="caution">
    <text evidence="8">The sequence shown here is derived from an EMBL/GenBank/DDBJ whole genome shotgun (WGS) entry which is preliminary data.</text>
</comment>
<dbReference type="RefSeq" id="WP_200240798.1">
    <property type="nucleotide sequence ID" value="NZ_NRRV01000061.1"/>
</dbReference>
<comment type="subunit">
    <text evidence="6">Part of the 30S ribosomal subunit.</text>
</comment>
<accession>A0ABS1CN27</accession>
<dbReference type="EMBL" id="NRRV01000061">
    <property type="protein sequence ID" value="MBK1632889.1"/>
    <property type="molecule type" value="Genomic_DNA"/>
</dbReference>
<dbReference type="PROSITE" id="PS00056">
    <property type="entry name" value="RIBOSOMAL_S17"/>
    <property type="match status" value="1"/>
</dbReference>